<name>U4L0Y2_PYROM</name>
<reference evidence="1 2" key="1">
    <citation type="journal article" date="2013" name="PLoS Genet.">
        <title>The genome and development-dependent transcriptomes of Pyronema confluens: a window into fungal evolution.</title>
        <authorList>
            <person name="Traeger S."/>
            <person name="Altegoer F."/>
            <person name="Freitag M."/>
            <person name="Gabaldon T."/>
            <person name="Kempken F."/>
            <person name="Kumar A."/>
            <person name="Marcet-Houben M."/>
            <person name="Poggeler S."/>
            <person name="Stajich J.E."/>
            <person name="Nowrousian M."/>
        </authorList>
    </citation>
    <scope>NUCLEOTIDE SEQUENCE [LARGE SCALE GENOMIC DNA]</scope>
    <source>
        <strain evidence="2">CBS 100304</strain>
        <tissue evidence="1">Vegetative mycelium</tissue>
    </source>
</reference>
<accession>U4L0Y2</accession>
<gene>
    <name evidence="1" type="ORF">PCON_08063</name>
</gene>
<evidence type="ECO:0000313" key="1">
    <source>
        <dbReference type="EMBL" id="CCX08470.1"/>
    </source>
</evidence>
<proteinExistence type="predicted"/>
<protein>
    <submittedName>
        <fullName evidence="1">Uncharacterized protein</fullName>
    </submittedName>
</protein>
<keyword evidence="2" id="KW-1185">Reference proteome</keyword>
<dbReference type="EMBL" id="HF935416">
    <property type="protein sequence ID" value="CCX08470.1"/>
    <property type="molecule type" value="Genomic_DNA"/>
</dbReference>
<dbReference type="AlphaFoldDB" id="U4L0Y2"/>
<organism evidence="1 2">
    <name type="scientific">Pyronema omphalodes (strain CBS 100304)</name>
    <name type="common">Pyronema confluens</name>
    <dbReference type="NCBI Taxonomy" id="1076935"/>
    <lineage>
        <taxon>Eukaryota</taxon>
        <taxon>Fungi</taxon>
        <taxon>Dikarya</taxon>
        <taxon>Ascomycota</taxon>
        <taxon>Pezizomycotina</taxon>
        <taxon>Pezizomycetes</taxon>
        <taxon>Pezizales</taxon>
        <taxon>Pyronemataceae</taxon>
        <taxon>Pyronema</taxon>
    </lineage>
</organism>
<dbReference type="Proteomes" id="UP000018144">
    <property type="component" value="Unassembled WGS sequence"/>
</dbReference>
<sequence length="25" mass="2776">MEAPMLQWVGYPALSSARVRIPEAC</sequence>
<evidence type="ECO:0000313" key="2">
    <source>
        <dbReference type="Proteomes" id="UP000018144"/>
    </source>
</evidence>